<dbReference type="PROSITE" id="PS00086">
    <property type="entry name" value="CYTOCHROME_P450"/>
    <property type="match status" value="1"/>
</dbReference>
<evidence type="ECO:0000256" key="6">
    <source>
        <dbReference type="ARBA" id="ARBA00022723"/>
    </source>
</evidence>
<dbReference type="FunFam" id="1.10.630.10:FF:000042">
    <property type="entry name" value="Cytochrome P450"/>
    <property type="match status" value="1"/>
</dbReference>
<dbReference type="GO" id="GO:0016705">
    <property type="term" value="F:oxidoreductase activity, acting on paired donors, with incorporation or reduction of molecular oxygen"/>
    <property type="evidence" value="ECO:0007669"/>
    <property type="project" value="InterPro"/>
</dbReference>
<evidence type="ECO:0000256" key="11">
    <source>
        <dbReference type="ARBA" id="ARBA00023033"/>
    </source>
</evidence>
<dbReference type="GO" id="GO:0005506">
    <property type="term" value="F:iron ion binding"/>
    <property type="evidence" value="ECO:0007669"/>
    <property type="project" value="InterPro"/>
</dbReference>
<keyword evidence="8" id="KW-0492">Microsome</keyword>
<dbReference type="CDD" id="cd11056">
    <property type="entry name" value="CYP6-like"/>
    <property type="match status" value="1"/>
</dbReference>
<evidence type="ECO:0000256" key="15">
    <source>
        <dbReference type="SAM" id="Phobius"/>
    </source>
</evidence>
<evidence type="ECO:0000256" key="7">
    <source>
        <dbReference type="ARBA" id="ARBA00022824"/>
    </source>
</evidence>
<feature type="transmembrane region" description="Helical" evidence="15">
    <location>
        <begin position="6"/>
        <end position="21"/>
    </location>
</feature>
<dbReference type="GO" id="GO:0020037">
    <property type="term" value="F:heme binding"/>
    <property type="evidence" value="ECO:0007669"/>
    <property type="project" value="InterPro"/>
</dbReference>
<dbReference type="PRINTS" id="PR00385">
    <property type="entry name" value="P450"/>
</dbReference>
<dbReference type="PRINTS" id="PR00463">
    <property type="entry name" value="EP450I"/>
</dbReference>
<evidence type="ECO:0000256" key="13">
    <source>
        <dbReference type="PIRSR" id="PIRSR602401-1"/>
    </source>
</evidence>
<evidence type="ECO:0000256" key="9">
    <source>
        <dbReference type="ARBA" id="ARBA00023002"/>
    </source>
</evidence>
<dbReference type="InterPro" id="IPR002401">
    <property type="entry name" value="Cyt_P450_E_grp-I"/>
</dbReference>
<name>A0A1L8E4D5_9DIPT</name>
<keyword evidence="11 14" id="KW-0503">Monooxygenase</keyword>
<dbReference type="GO" id="GO:0004497">
    <property type="term" value="F:monooxygenase activity"/>
    <property type="evidence" value="ECO:0007669"/>
    <property type="project" value="UniProtKB-KW"/>
</dbReference>
<dbReference type="InterPro" id="IPR036396">
    <property type="entry name" value="Cyt_P450_sf"/>
</dbReference>
<dbReference type="InterPro" id="IPR017972">
    <property type="entry name" value="Cyt_P450_CS"/>
</dbReference>
<evidence type="ECO:0000256" key="8">
    <source>
        <dbReference type="ARBA" id="ARBA00022848"/>
    </source>
</evidence>
<keyword evidence="15" id="KW-0812">Transmembrane</keyword>
<keyword evidence="9 14" id="KW-0560">Oxidoreductase</keyword>
<keyword evidence="7" id="KW-0256">Endoplasmic reticulum</keyword>
<sequence>MLVEVFLGLVISIGVFIWWWQRSARQYWEKNGVSYIPGPPLTGVLKDTLIFKKSFAELFMKLYYHEKFKDDAVTGVYFFHKPSLIIRHPDIIKNILVKDFANFVDRNINSDPHTDGIGRDNLFSVKGIQWKTIRQRLTPVFTTGKLKNLFLLMVDVAKSLDQKLTLEIKDQPKEYEMKEIASLFATDTISICAFGVQANSLLNPHAEFHENAKRAFEFKVKRALELYMCFFLPELAMKTGITFFSPECNDFIRSSINYVMNERERSGMKSNDLIDVLIEMKKEDSDLFKGDTLVAQAGVFLIAGHETSSSAIAFCLYELARHPDIQEQLRKEIKEYMAKYGTIHYETINEMDYLNCVVQETSRLYPSLPFLDRICAPSDGKDSYSLEPYHNFSIPKGMPVFIPHVAIQRDPKFFPNPLEFKPERFNAENRDSLNQYAYLSFGIGPRNCIGARFGFLQVKLAIITILNNYRVVATERTPKIIEFNPRALTVYSQEPLYMDLERI</sequence>
<dbReference type="AlphaFoldDB" id="A0A1L8E4D5"/>
<proteinExistence type="inferred from homology"/>
<dbReference type="InterPro" id="IPR001128">
    <property type="entry name" value="Cyt_P450"/>
</dbReference>
<evidence type="ECO:0000313" key="16">
    <source>
        <dbReference type="EMBL" id="JAV13494.1"/>
    </source>
</evidence>
<keyword evidence="10 13" id="KW-0408">Iron</keyword>
<evidence type="ECO:0000256" key="3">
    <source>
        <dbReference type="ARBA" id="ARBA00004406"/>
    </source>
</evidence>
<evidence type="ECO:0000256" key="2">
    <source>
        <dbReference type="ARBA" id="ARBA00004174"/>
    </source>
</evidence>
<dbReference type="PANTHER" id="PTHR24292">
    <property type="entry name" value="CYTOCHROME P450"/>
    <property type="match status" value="1"/>
</dbReference>
<comment type="similarity">
    <text evidence="4 14">Belongs to the cytochrome P450 family.</text>
</comment>
<keyword evidence="5 13" id="KW-0349">Heme</keyword>
<evidence type="ECO:0000256" key="14">
    <source>
        <dbReference type="RuleBase" id="RU000461"/>
    </source>
</evidence>
<reference evidence="16" key="1">
    <citation type="submission" date="2016-12" db="EMBL/GenBank/DDBJ databases">
        <title>An insight into the sialome and mialome of the sand fly, Nyssomyia neivai.</title>
        <authorList>
            <person name="Sebastian V."/>
            <person name="Goulart T.M."/>
            <person name="Oliveira W."/>
            <person name="Calvo E."/>
            <person name="Oliveira L.F."/>
            <person name="Pinto M.C."/>
            <person name="Rosselino A.M."/>
            <person name="Ribeiro J.M."/>
        </authorList>
    </citation>
    <scope>NUCLEOTIDE SEQUENCE</scope>
</reference>
<accession>A0A1L8E4D5</accession>
<dbReference type="SUPFAM" id="SSF48264">
    <property type="entry name" value="Cytochrome P450"/>
    <property type="match status" value="1"/>
</dbReference>
<evidence type="ECO:0000256" key="4">
    <source>
        <dbReference type="ARBA" id="ARBA00010617"/>
    </source>
</evidence>
<comment type="cofactor">
    <cofactor evidence="1 13">
        <name>heme</name>
        <dbReference type="ChEBI" id="CHEBI:30413"/>
    </cofactor>
</comment>
<dbReference type="GO" id="GO:0046701">
    <property type="term" value="P:insecticide catabolic process"/>
    <property type="evidence" value="ECO:0007669"/>
    <property type="project" value="TreeGrafter"/>
</dbReference>
<keyword evidence="6 13" id="KW-0479">Metal-binding</keyword>
<comment type="subcellular location">
    <subcellularLocation>
        <location evidence="3">Endoplasmic reticulum membrane</location>
        <topology evidence="3">Peripheral membrane protein</topology>
    </subcellularLocation>
    <subcellularLocation>
        <location evidence="2">Microsome membrane</location>
        <topology evidence="2">Peripheral membrane protein</topology>
    </subcellularLocation>
</comment>
<dbReference type="Pfam" id="PF00067">
    <property type="entry name" value="p450"/>
    <property type="match status" value="1"/>
</dbReference>
<dbReference type="GO" id="GO:0046680">
    <property type="term" value="P:response to DDT"/>
    <property type="evidence" value="ECO:0007669"/>
    <property type="project" value="TreeGrafter"/>
</dbReference>
<protein>
    <submittedName>
        <fullName evidence="16">Putative cytochrome</fullName>
    </submittedName>
</protein>
<organism evidence="16">
    <name type="scientific">Nyssomyia neivai</name>
    <dbReference type="NCBI Taxonomy" id="330878"/>
    <lineage>
        <taxon>Eukaryota</taxon>
        <taxon>Metazoa</taxon>
        <taxon>Ecdysozoa</taxon>
        <taxon>Arthropoda</taxon>
        <taxon>Hexapoda</taxon>
        <taxon>Insecta</taxon>
        <taxon>Pterygota</taxon>
        <taxon>Neoptera</taxon>
        <taxon>Endopterygota</taxon>
        <taxon>Diptera</taxon>
        <taxon>Nematocera</taxon>
        <taxon>Psychodoidea</taxon>
        <taxon>Psychodidae</taxon>
        <taxon>Nyssomyia</taxon>
    </lineage>
</organism>
<dbReference type="EMBL" id="GFDF01000590">
    <property type="protein sequence ID" value="JAV13494.1"/>
    <property type="molecule type" value="Transcribed_RNA"/>
</dbReference>
<dbReference type="GO" id="GO:0005789">
    <property type="term" value="C:endoplasmic reticulum membrane"/>
    <property type="evidence" value="ECO:0007669"/>
    <property type="project" value="UniProtKB-SubCell"/>
</dbReference>
<dbReference type="Gene3D" id="1.10.630.10">
    <property type="entry name" value="Cytochrome P450"/>
    <property type="match status" value="1"/>
</dbReference>
<feature type="binding site" description="axial binding residue" evidence="13">
    <location>
        <position position="448"/>
    </location>
    <ligand>
        <name>heme</name>
        <dbReference type="ChEBI" id="CHEBI:30413"/>
    </ligand>
    <ligandPart>
        <name>Fe</name>
        <dbReference type="ChEBI" id="CHEBI:18248"/>
    </ligandPart>
</feature>
<evidence type="ECO:0000256" key="5">
    <source>
        <dbReference type="ARBA" id="ARBA00022617"/>
    </source>
</evidence>
<evidence type="ECO:0000256" key="10">
    <source>
        <dbReference type="ARBA" id="ARBA00023004"/>
    </source>
</evidence>
<keyword evidence="12 15" id="KW-0472">Membrane</keyword>
<evidence type="ECO:0000256" key="1">
    <source>
        <dbReference type="ARBA" id="ARBA00001971"/>
    </source>
</evidence>
<dbReference type="PANTHER" id="PTHR24292:SF45">
    <property type="entry name" value="CYTOCHROME P450 6G1-RELATED"/>
    <property type="match status" value="1"/>
</dbReference>
<evidence type="ECO:0000256" key="12">
    <source>
        <dbReference type="ARBA" id="ARBA00023136"/>
    </source>
</evidence>
<keyword evidence="15" id="KW-1133">Transmembrane helix</keyword>
<dbReference type="InterPro" id="IPR050476">
    <property type="entry name" value="Insect_CytP450_Detox"/>
</dbReference>